<proteinExistence type="predicted"/>
<evidence type="ECO:0000313" key="2">
    <source>
        <dbReference type="Proteomes" id="UP001300012"/>
    </source>
</evidence>
<dbReference type="Pfam" id="PF04229">
    <property type="entry name" value="GrpB"/>
    <property type="match status" value="1"/>
</dbReference>
<dbReference type="RefSeq" id="WP_258211787.1">
    <property type="nucleotide sequence ID" value="NZ_JANQBD010000002.1"/>
</dbReference>
<reference evidence="1 2" key="1">
    <citation type="submission" date="2022-08" db="EMBL/GenBank/DDBJ databases">
        <title>Paenibacillus endoradicis sp. nov., Paenibacillus radicibacter sp. nov and Paenibacillus pararadicis sp. nov., three cold-adapted plant growth-promoting bacteria isolated from root of Larix gmelinii in Great Khingan.</title>
        <authorList>
            <person name="Xue H."/>
        </authorList>
    </citation>
    <scope>NUCLEOTIDE SEQUENCE [LARGE SCALE GENOMIC DNA]</scope>
    <source>
        <strain evidence="1 2">N5-1-1-5</strain>
    </source>
</reference>
<evidence type="ECO:0000313" key="1">
    <source>
        <dbReference type="EMBL" id="MCR8630166.1"/>
    </source>
</evidence>
<name>A0ABT1YAE6_9BACL</name>
<dbReference type="InterPro" id="IPR007344">
    <property type="entry name" value="GrpB/CoaE"/>
</dbReference>
<dbReference type="Gene3D" id="3.30.460.10">
    <property type="entry name" value="Beta Polymerase, domain 2"/>
    <property type="match status" value="1"/>
</dbReference>
<dbReference type="SUPFAM" id="SSF81301">
    <property type="entry name" value="Nucleotidyltransferase"/>
    <property type="match status" value="1"/>
</dbReference>
<organism evidence="1 2">
    <name type="scientific">Paenibacillus radicis</name>
    <name type="common">ex Xue et al. 2023</name>
    <dbReference type="NCBI Taxonomy" id="2972489"/>
    <lineage>
        <taxon>Bacteria</taxon>
        <taxon>Bacillati</taxon>
        <taxon>Bacillota</taxon>
        <taxon>Bacilli</taxon>
        <taxon>Bacillales</taxon>
        <taxon>Paenibacillaceae</taxon>
        <taxon>Paenibacillus</taxon>
    </lineage>
</organism>
<comment type="caution">
    <text evidence="1">The sequence shown here is derived from an EMBL/GenBank/DDBJ whole genome shotgun (WGS) entry which is preliminary data.</text>
</comment>
<accession>A0ABT1YAE6</accession>
<gene>
    <name evidence="1" type="ORF">NV381_03010</name>
</gene>
<dbReference type="Proteomes" id="UP001300012">
    <property type="component" value="Unassembled WGS sequence"/>
</dbReference>
<dbReference type="InterPro" id="IPR043519">
    <property type="entry name" value="NT_sf"/>
</dbReference>
<protein>
    <submittedName>
        <fullName evidence="1">GrpB family protein</fullName>
    </submittedName>
</protein>
<dbReference type="EMBL" id="JANQBD010000002">
    <property type="protein sequence ID" value="MCR8630166.1"/>
    <property type="molecule type" value="Genomic_DNA"/>
</dbReference>
<keyword evidence="2" id="KW-1185">Reference proteome</keyword>
<sequence>MSNNILIRDYLRRNPEIAEEYSIRKINAVSKGITTLLSYSDEKAQYVYSLLEKARRSTKRNTTIE</sequence>